<name>X1UYQ7_9ZZZZ</name>
<gene>
    <name evidence="2" type="ORF">S12H4_35276</name>
</gene>
<dbReference type="EMBL" id="BARW01020937">
    <property type="protein sequence ID" value="GAI97489.1"/>
    <property type="molecule type" value="Genomic_DNA"/>
</dbReference>
<organism evidence="2">
    <name type="scientific">marine sediment metagenome</name>
    <dbReference type="NCBI Taxonomy" id="412755"/>
    <lineage>
        <taxon>unclassified sequences</taxon>
        <taxon>metagenomes</taxon>
        <taxon>ecological metagenomes</taxon>
    </lineage>
</organism>
<evidence type="ECO:0000256" key="1">
    <source>
        <dbReference type="SAM" id="Phobius"/>
    </source>
</evidence>
<comment type="caution">
    <text evidence="2">The sequence shown here is derived from an EMBL/GenBank/DDBJ whole genome shotgun (WGS) entry which is preliminary data.</text>
</comment>
<feature type="transmembrane region" description="Helical" evidence="1">
    <location>
        <begin position="71"/>
        <end position="89"/>
    </location>
</feature>
<keyword evidence="1" id="KW-0472">Membrane</keyword>
<sequence>MLFAVLTFGAFVFIDQTLLDGLNKNNDKNNKEIKKIRTDIDYALSNSDIPTLFAFVLLFLYAIVMYNRMQLFFSGTIAFQMLISTVIWANTKITDVGSANTKTKTTRRS</sequence>
<proteinExistence type="predicted"/>
<accession>X1UYQ7</accession>
<reference evidence="2" key="1">
    <citation type="journal article" date="2014" name="Front. Microbiol.">
        <title>High frequency of phylogenetically diverse reductive dehalogenase-homologous genes in deep subseafloor sedimentary metagenomes.</title>
        <authorList>
            <person name="Kawai M."/>
            <person name="Futagami T."/>
            <person name="Toyoda A."/>
            <person name="Takaki Y."/>
            <person name="Nishi S."/>
            <person name="Hori S."/>
            <person name="Arai W."/>
            <person name="Tsubouchi T."/>
            <person name="Morono Y."/>
            <person name="Uchiyama I."/>
            <person name="Ito T."/>
            <person name="Fujiyama A."/>
            <person name="Inagaki F."/>
            <person name="Takami H."/>
        </authorList>
    </citation>
    <scope>NUCLEOTIDE SEQUENCE</scope>
    <source>
        <strain evidence="2">Expedition CK06-06</strain>
    </source>
</reference>
<dbReference type="AlphaFoldDB" id="X1UYQ7"/>
<feature type="transmembrane region" description="Helical" evidence="1">
    <location>
        <begin position="43"/>
        <end position="64"/>
    </location>
</feature>
<keyword evidence="1" id="KW-1133">Transmembrane helix</keyword>
<keyword evidence="1" id="KW-0812">Transmembrane</keyword>
<evidence type="ECO:0000313" key="2">
    <source>
        <dbReference type="EMBL" id="GAI97489.1"/>
    </source>
</evidence>
<protein>
    <submittedName>
        <fullName evidence="2">Uncharacterized protein</fullName>
    </submittedName>
</protein>